<name>A0A6L2MLF0_TANCI</name>
<comment type="caution">
    <text evidence="2">The sequence shown here is derived from an EMBL/GenBank/DDBJ whole genome shotgun (WGS) entry which is preliminary data.</text>
</comment>
<feature type="compositionally biased region" description="Basic and acidic residues" evidence="1">
    <location>
        <begin position="510"/>
        <end position="528"/>
    </location>
</feature>
<feature type="compositionally biased region" description="Polar residues" evidence="1">
    <location>
        <begin position="1222"/>
        <end position="1237"/>
    </location>
</feature>
<feature type="region of interest" description="Disordered" evidence="1">
    <location>
        <begin position="1216"/>
        <end position="1249"/>
    </location>
</feature>
<organism evidence="2">
    <name type="scientific">Tanacetum cinerariifolium</name>
    <name type="common">Dalmatian daisy</name>
    <name type="synonym">Chrysanthemum cinerariifolium</name>
    <dbReference type="NCBI Taxonomy" id="118510"/>
    <lineage>
        <taxon>Eukaryota</taxon>
        <taxon>Viridiplantae</taxon>
        <taxon>Streptophyta</taxon>
        <taxon>Embryophyta</taxon>
        <taxon>Tracheophyta</taxon>
        <taxon>Spermatophyta</taxon>
        <taxon>Magnoliopsida</taxon>
        <taxon>eudicotyledons</taxon>
        <taxon>Gunneridae</taxon>
        <taxon>Pentapetalae</taxon>
        <taxon>asterids</taxon>
        <taxon>campanulids</taxon>
        <taxon>Asterales</taxon>
        <taxon>Asteraceae</taxon>
        <taxon>Asteroideae</taxon>
        <taxon>Anthemideae</taxon>
        <taxon>Anthemidinae</taxon>
        <taxon>Tanacetum</taxon>
    </lineage>
</organism>
<dbReference type="CDD" id="cd09272">
    <property type="entry name" value="RNase_HI_RT_Ty1"/>
    <property type="match status" value="1"/>
</dbReference>
<dbReference type="PANTHER" id="PTHR11439">
    <property type="entry name" value="GAG-POL-RELATED RETROTRANSPOSON"/>
    <property type="match status" value="1"/>
</dbReference>
<feature type="region of interest" description="Disordered" evidence="1">
    <location>
        <begin position="504"/>
        <end position="536"/>
    </location>
</feature>
<sequence length="1249" mass="142853">MWHKRLGHISKTGLHELEIREVLGNKGLGNIEFYENCVFGKSTRSGLPDLLWAEATVTAAYVINRFPYTTLEKKTLMELWLDDVKPKIIISKYVVFNESLVYKDTLKGACVADSRKEARFEMELQGSSCYEGRDDFSKEESYLGVIRSTTWLEAGKLLQDSGIKGLMCIRSVIGSAASAMIVVFTSRSLHWGLLRKEFDMKELGPTRKILDMKFVRDRSIRTLKVSQSGYVQKFLNNYKVDNGKLVSMPLGAHFKVFGESRDQWKHMDVDGFVDADYAKDPKKGRSITGYVFIVHGFVLSWKATLQHVVILSTTEAKYMVLTKAVKESIWLKGLLIEMGINLRLVVMNCENQCAIHLSRNVMFYERAKHINVRYHFIREIMKSREIEVAKIGYSRLGNSTITQRTLRSHRSLVVPTFAQSVAPFVGPQQLVTFKPSLVTVKITHHFFRHDKRERNYTTTGQTFVKANYEALESLLRDRRRQMCNNDLRTELGIRRWGERTVGFEGAQSRGESRVERNTEEGRTLKETPRGNGGQSVNLPSLLVAHLGSGENGQPLQSYLTSAYGGQVLPSNIGGNIPSNDELKMPSHIGSYDGKEDLDNFLHLFERAIQMKKWLMLVACHMFTYTLKDFARIWWNSQKADLPSTYKCLMEKTYTWVEAREVATNGASSDQRDSFERSKKICQKSEGNSRYGEGCKKLRATSKDVRKGKIFGRKVGRVYMDSEDSYEIIYEHYFEKLNPTIKATKVDLKTPLVRFSGERSWSIGEVPLEITIRDSPLLRTETLNFFIVRSDSSHNMLLGRIAMQRMGIVVSMIHRAIKFHTKKDSELYFRQTKLMKERRGPERYLPQIRKGSSVVSTLRKNYWISRTIMVKGKPFNTEHKLNEYSHVKPIKQNKRGLSPDRNMAAFKEIEERTKVGILWKVKHQTWVANPVMGFVKYFLDAYRRYHQIQMADKTKTKQPSTQENESFATRRCRLVSKMQGQHTKANFLVEIPFEDNKKKEKPKDVPYSNSKWRLYTNGASNSDGSRAGLMLIDPEGLRIAQEIEISKVAIFLDSQLLNKTAGALSKLASMTFEHLTKEVLVEVLTKRSMEEKEVLKKETPFSLIYGLEAAIPLIEATDDKGRVQKATKGKESKEMASIEKVPKGNLLVKVAQCICPQLKATHEPSLTKHIKEADLSPPKTSNTRKSNRVPKRNLLVKVTHYICPQLKATHEPSLIKRIKESDLSPSKTSNMRKTNQVPKGSLPSKKAQNI</sequence>
<reference evidence="2" key="1">
    <citation type="journal article" date="2019" name="Sci. Rep.">
        <title>Draft genome of Tanacetum cinerariifolium, the natural source of mosquito coil.</title>
        <authorList>
            <person name="Yamashiro T."/>
            <person name="Shiraishi A."/>
            <person name="Satake H."/>
            <person name="Nakayama K."/>
        </authorList>
    </citation>
    <scope>NUCLEOTIDE SEQUENCE</scope>
</reference>
<feature type="region of interest" description="Disordered" evidence="1">
    <location>
        <begin position="1167"/>
        <end position="1189"/>
    </location>
</feature>
<dbReference type="EMBL" id="BKCJ010006630">
    <property type="protein sequence ID" value="GEU73135.1"/>
    <property type="molecule type" value="Genomic_DNA"/>
</dbReference>
<evidence type="ECO:0000313" key="2">
    <source>
        <dbReference type="EMBL" id="GEU73135.1"/>
    </source>
</evidence>
<accession>A0A6L2MLF0</accession>
<evidence type="ECO:0000256" key="1">
    <source>
        <dbReference type="SAM" id="MobiDB-lite"/>
    </source>
</evidence>
<protein>
    <submittedName>
        <fullName evidence="2">Putative transposable element</fullName>
    </submittedName>
</protein>
<proteinExistence type="predicted"/>
<dbReference type="PANTHER" id="PTHR11439:SF491">
    <property type="entry name" value="INTEGRASE CATALYTIC DOMAIN-CONTAINING PROTEIN"/>
    <property type="match status" value="1"/>
</dbReference>
<dbReference type="AlphaFoldDB" id="A0A6L2MLF0"/>
<gene>
    <name evidence="2" type="ORF">Tci_045113</name>
</gene>